<dbReference type="VEuPathDB" id="PiroplasmaDB:BEWA_005010"/>
<organism evidence="1 2">
    <name type="scientific">Theileria equi strain WA</name>
    <dbReference type="NCBI Taxonomy" id="1537102"/>
    <lineage>
        <taxon>Eukaryota</taxon>
        <taxon>Sar</taxon>
        <taxon>Alveolata</taxon>
        <taxon>Apicomplexa</taxon>
        <taxon>Aconoidasida</taxon>
        <taxon>Piroplasmida</taxon>
        <taxon>Theileriidae</taxon>
        <taxon>Theileria</taxon>
    </lineage>
</organism>
<gene>
    <name evidence="1" type="ORF">BEWA_005010</name>
</gene>
<protein>
    <recommendedName>
        <fullName evidence="3">RAP domain-containing protein</fullName>
    </recommendedName>
</protein>
<proteinExistence type="predicted"/>
<evidence type="ECO:0008006" key="3">
    <source>
        <dbReference type="Google" id="ProtNLM"/>
    </source>
</evidence>
<dbReference type="RefSeq" id="XP_004830759.1">
    <property type="nucleotide sequence ID" value="XM_004830702.1"/>
</dbReference>
<sequence length="867" mass="99716">MIRGISSNIDHGRYRRIINKSCFSTHTLADANVTPFNFEDIDKLVKKNRKRNEKDAQVTDNHRSIFYSLVKYSKAINYHKKNLENRSPNKDDGKIPKDMPENAETNLALPAVYDIYARGEFFCEKMAKNLGYMNKNMLIVIIKQSLSTYHNTRKKCWHSLSTKALRHCFISDEPLTCSDLVKICASLSKCYFKKLDEFKGKIDELIISQPEWTIHGASQILWSLSHLKLFSLPSFNYLNHTIVKCINLDSDKYIKYSDIHKIASANLMQVSQVGTIHPVLQSIVTHFANNTILLKCTGTKTMFAIVSILPYSAYNDELVIEILKILVRSLYQYSHVQAAQIIYKFAVIHSDLSNTARDLTLELLLSFRDLVLSSDITFIPSACSKLLYTYKRILGAHDEDFVNKCLSDLNANLHLLGPFSLFGSLLCLNSYFGEEAPEIGEKYRESVKHTKNNLLKFDDSGRLSKIVNGELVPLDNVKLWHYGLLSAIEKYDTYDHLFNFIGTLESTSLIHNVKSFALFLLNMCWDSSNLYNRNTMNSIFVIASKLLSLSENVEDNLLKQYWVLILYHLTTLDITTVFEHENIPRFPISSFDTDVILISLLTSGIRHDEDATLACLNELIQRYKDGKMSDAEPIVIKTILLLNYTYSNKTGGIVHKIINGNTRELFMETFYGSATVCQSNRSTEGYIHYLQKCLVKNLAPVPLEWTHIQIFFLQDYPRYMFKMIPLALVGNMFRIREVKCSIWDVSNWFLVKRGWNNLSNRLKELDVIDDSSIYEQLCEGYTNWNISEIKIANIATNKYVGPYLCQFVIMADDPSQNIIVFILADSPTENKHIYHKIRRDILNKFGYNFVELFCGQEVHTISTNSVQ</sequence>
<evidence type="ECO:0000313" key="2">
    <source>
        <dbReference type="Proteomes" id="UP000031512"/>
    </source>
</evidence>
<reference evidence="1 2" key="1">
    <citation type="journal article" date="2012" name="BMC Genomics">
        <title>Comparative genomic analysis and phylogenetic position of Theileria equi.</title>
        <authorList>
            <person name="Kappmeyer L.S."/>
            <person name="Thiagarajan M."/>
            <person name="Herndon D.R."/>
            <person name="Ramsay J.D."/>
            <person name="Caler E."/>
            <person name="Djikeng A."/>
            <person name="Gillespie J.J."/>
            <person name="Lau A.O."/>
            <person name="Roalson E.H."/>
            <person name="Silva J.C."/>
            <person name="Silva M.G."/>
            <person name="Suarez C.E."/>
            <person name="Ueti M.W."/>
            <person name="Nene V.M."/>
            <person name="Mealey R.H."/>
            <person name="Knowles D.P."/>
            <person name="Brayton K.A."/>
        </authorList>
    </citation>
    <scope>NUCLEOTIDE SEQUENCE [LARGE SCALE GENOMIC DNA]</scope>
    <source>
        <strain evidence="1 2">WA</strain>
    </source>
</reference>
<evidence type="ECO:0000313" key="1">
    <source>
        <dbReference type="EMBL" id="AFZ81093.1"/>
    </source>
</evidence>
<dbReference type="GeneID" id="15804751"/>
<dbReference type="KEGG" id="beq:BEWA_005010"/>
<dbReference type="AlphaFoldDB" id="L0B0Q3"/>
<dbReference type="eggNOG" id="ENOG502QX5V">
    <property type="taxonomic scope" value="Eukaryota"/>
</dbReference>
<dbReference type="EMBL" id="CP001670">
    <property type="protein sequence ID" value="AFZ81093.1"/>
    <property type="molecule type" value="Genomic_DNA"/>
</dbReference>
<name>L0B0Q3_THEEQ</name>
<dbReference type="Proteomes" id="UP000031512">
    <property type="component" value="Chromosome 3"/>
</dbReference>
<dbReference type="OrthoDB" id="360727at2759"/>
<accession>L0B0Q3</accession>
<keyword evidence="2" id="KW-1185">Reference proteome</keyword>